<protein>
    <submittedName>
        <fullName evidence="2">Uncharacterized protein</fullName>
    </submittedName>
</protein>
<organism evidence="2 3">
    <name type="scientific">Aspergillus granulosus</name>
    <dbReference type="NCBI Taxonomy" id="176169"/>
    <lineage>
        <taxon>Eukaryota</taxon>
        <taxon>Fungi</taxon>
        <taxon>Dikarya</taxon>
        <taxon>Ascomycota</taxon>
        <taxon>Pezizomycotina</taxon>
        <taxon>Eurotiomycetes</taxon>
        <taxon>Eurotiomycetidae</taxon>
        <taxon>Eurotiales</taxon>
        <taxon>Aspergillaceae</taxon>
        <taxon>Aspergillus</taxon>
        <taxon>Aspergillus subgen. Nidulantes</taxon>
    </lineage>
</organism>
<comment type="caution">
    <text evidence="2">The sequence shown here is derived from an EMBL/GenBank/DDBJ whole genome shotgun (WGS) entry which is preliminary data.</text>
</comment>
<keyword evidence="3" id="KW-1185">Reference proteome</keyword>
<evidence type="ECO:0000313" key="3">
    <source>
        <dbReference type="Proteomes" id="UP001610334"/>
    </source>
</evidence>
<name>A0ABR4I5E4_9EURO</name>
<feature type="compositionally biased region" description="Polar residues" evidence="1">
    <location>
        <begin position="18"/>
        <end position="35"/>
    </location>
</feature>
<evidence type="ECO:0000313" key="2">
    <source>
        <dbReference type="EMBL" id="KAL2822915.1"/>
    </source>
</evidence>
<gene>
    <name evidence="2" type="ORF">BJX63DRAFT_375814</name>
</gene>
<reference evidence="2 3" key="1">
    <citation type="submission" date="2024-07" db="EMBL/GenBank/DDBJ databases">
        <title>Section-level genome sequencing and comparative genomics of Aspergillus sections Usti and Cavernicolus.</title>
        <authorList>
            <consortium name="Lawrence Berkeley National Laboratory"/>
            <person name="Nybo J.L."/>
            <person name="Vesth T.C."/>
            <person name="Theobald S."/>
            <person name="Frisvad J.C."/>
            <person name="Larsen T.O."/>
            <person name="Kjaerboelling I."/>
            <person name="Rothschild-Mancinelli K."/>
            <person name="Lyhne E.K."/>
            <person name="Kogle M.E."/>
            <person name="Barry K."/>
            <person name="Clum A."/>
            <person name="Na H."/>
            <person name="Ledsgaard L."/>
            <person name="Lin J."/>
            <person name="Lipzen A."/>
            <person name="Kuo A."/>
            <person name="Riley R."/>
            <person name="Mondo S."/>
            <person name="Labutti K."/>
            <person name="Haridas S."/>
            <person name="Pangalinan J."/>
            <person name="Salamov A.A."/>
            <person name="Simmons B.A."/>
            <person name="Magnuson J.K."/>
            <person name="Chen J."/>
            <person name="Drula E."/>
            <person name="Henrissat B."/>
            <person name="Wiebenga A."/>
            <person name="Lubbers R.J."/>
            <person name="Gomes A.C."/>
            <person name="Makela M.R."/>
            <person name="Stajich J."/>
            <person name="Grigoriev I.V."/>
            <person name="Mortensen U.H."/>
            <person name="De Vries R.P."/>
            <person name="Baker S.E."/>
            <person name="Andersen M.R."/>
        </authorList>
    </citation>
    <scope>NUCLEOTIDE SEQUENCE [LARGE SCALE GENOMIC DNA]</scope>
    <source>
        <strain evidence="2 3">CBS 588.65</strain>
    </source>
</reference>
<sequence length="100" mass="10707">MELGEELYRVQEGGRSPIYTTSHAPKSASTTTTILIQPKPPPEIKIRGQQAAQPLCTHLVVRHAGSSPDTRLQCPAKTAIGQSMTSLHALSSGVCFRVSP</sequence>
<dbReference type="Proteomes" id="UP001610334">
    <property type="component" value="Unassembled WGS sequence"/>
</dbReference>
<feature type="region of interest" description="Disordered" evidence="1">
    <location>
        <begin position="13"/>
        <end position="36"/>
    </location>
</feature>
<accession>A0ABR4I5E4</accession>
<proteinExistence type="predicted"/>
<dbReference type="EMBL" id="JBFXLT010000001">
    <property type="protein sequence ID" value="KAL2822915.1"/>
    <property type="molecule type" value="Genomic_DNA"/>
</dbReference>
<evidence type="ECO:0000256" key="1">
    <source>
        <dbReference type="SAM" id="MobiDB-lite"/>
    </source>
</evidence>